<dbReference type="RefSeq" id="WP_111928797.1">
    <property type="nucleotide sequence ID" value="NZ_CADFFP010000004.1"/>
</dbReference>
<sequence length="137" mass="15167">MNSSQQLTSSAVFDLSEFPLVIARNDAIAPGYAATWEQDMNVLLKSDEPFVLLFISPRPEETHEDRKHRGLWLKTNRDALSQVCKALITVEPDEREREESKAGAAAISKAFGIPLEAVATLDDARKIGRQLLSETGD</sequence>
<dbReference type="OrthoDB" id="8941979at2"/>
<dbReference type="AlphaFoldDB" id="A0A329CYS4"/>
<comment type="caution">
    <text evidence="1">The sequence shown here is derived from an EMBL/GenBank/DDBJ whole genome shotgun (WGS) entry which is preliminary data.</text>
</comment>
<accession>A0A329CYS4</accession>
<gene>
    <name evidence="1" type="ORF">BX591_10180</name>
</gene>
<proteinExistence type="predicted"/>
<organism evidence="1 2">
    <name type="scientific">Paraburkholderia bryophila</name>
    <dbReference type="NCBI Taxonomy" id="420952"/>
    <lineage>
        <taxon>Bacteria</taxon>
        <taxon>Pseudomonadati</taxon>
        <taxon>Pseudomonadota</taxon>
        <taxon>Betaproteobacteria</taxon>
        <taxon>Burkholderiales</taxon>
        <taxon>Burkholderiaceae</taxon>
        <taxon>Paraburkholderia</taxon>
    </lineage>
</organism>
<evidence type="ECO:0000313" key="2">
    <source>
        <dbReference type="Proteomes" id="UP000248918"/>
    </source>
</evidence>
<evidence type="ECO:0008006" key="3">
    <source>
        <dbReference type="Google" id="ProtNLM"/>
    </source>
</evidence>
<name>A0A329CYS4_9BURK</name>
<evidence type="ECO:0000313" key="1">
    <source>
        <dbReference type="EMBL" id="RAS38751.1"/>
    </source>
</evidence>
<reference evidence="1 2" key="1">
    <citation type="submission" date="2018-06" db="EMBL/GenBank/DDBJ databases">
        <title>Genomic Encyclopedia of Type Strains, Phase III (KMG-III): the genomes of soil and plant-associated and newly described type strains.</title>
        <authorList>
            <person name="Whitman W."/>
        </authorList>
    </citation>
    <scope>NUCLEOTIDE SEQUENCE [LARGE SCALE GENOMIC DNA]</scope>
    <source>
        <strain evidence="1 2">LMG 23644</strain>
    </source>
</reference>
<protein>
    <recommendedName>
        <fullName evidence="3">ATP--cob(I)alamin adenosyltransferase</fullName>
    </recommendedName>
</protein>
<dbReference type="EMBL" id="QLTK01000001">
    <property type="protein sequence ID" value="RAS38751.1"/>
    <property type="molecule type" value="Genomic_DNA"/>
</dbReference>
<dbReference type="Proteomes" id="UP000248918">
    <property type="component" value="Unassembled WGS sequence"/>
</dbReference>